<dbReference type="SUPFAM" id="SSF56645">
    <property type="entry name" value="Acyl-CoA dehydrogenase NM domain-like"/>
    <property type="match status" value="1"/>
</dbReference>
<dbReference type="InterPro" id="IPR009100">
    <property type="entry name" value="AcylCoA_DH/oxidase_NM_dom_sf"/>
</dbReference>
<accession>A0ABZ2KWD3</accession>
<dbReference type="Pfam" id="PF02770">
    <property type="entry name" value="Acyl-CoA_dh_M"/>
    <property type="match status" value="1"/>
</dbReference>
<gene>
    <name evidence="2" type="ORF">LVJ94_39640</name>
</gene>
<feature type="domain" description="Acyl-CoA oxidase/dehydrogenase middle" evidence="1">
    <location>
        <begin position="80"/>
        <end position="172"/>
    </location>
</feature>
<dbReference type="Gene3D" id="2.40.110.10">
    <property type="entry name" value="Butyryl-CoA Dehydrogenase, subunit A, domain 2"/>
    <property type="match status" value="1"/>
</dbReference>
<protein>
    <submittedName>
        <fullName evidence="2">Acyl-CoA dehydrogenase family protein</fullName>
    </submittedName>
</protein>
<reference evidence="2" key="1">
    <citation type="submission" date="2021-12" db="EMBL/GenBank/DDBJ databases">
        <title>Discovery of the Pendulisporaceae a myxobacterial family with distinct sporulation behavior and unique specialized metabolism.</title>
        <authorList>
            <person name="Garcia R."/>
            <person name="Popoff A."/>
            <person name="Bader C.D."/>
            <person name="Loehr J."/>
            <person name="Walesch S."/>
            <person name="Walt C."/>
            <person name="Boldt J."/>
            <person name="Bunk B."/>
            <person name="Haeckl F.J.F.P.J."/>
            <person name="Gunesch A.P."/>
            <person name="Birkelbach J."/>
            <person name="Nuebel U."/>
            <person name="Pietschmann T."/>
            <person name="Bach T."/>
            <person name="Mueller R."/>
        </authorList>
    </citation>
    <scope>NUCLEOTIDE SEQUENCE</scope>
    <source>
        <strain evidence="2">MSr11367</strain>
    </source>
</reference>
<dbReference type="InterPro" id="IPR006091">
    <property type="entry name" value="Acyl-CoA_Oxase/DH_mid-dom"/>
</dbReference>
<dbReference type="RefSeq" id="WP_394832635.1">
    <property type="nucleotide sequence ID" value="NZ_CP089929.1"/>
</dbReference>
<dbReference type="EMBL" id="CP089983">
    <property type="protein sequence ID" value="WXB03009.1"/>
    <property type="molecule type" value="Genomic_DNA"/>
</dbReference>
<evidence type="ECO:0000313" key="2">
    <source>
        <dbReference type="EMBL" id="WXB03009.1"/>
    </source>
</evidence>
<sequence length="306" mass="32960">MITLLHYLLTSPAIGEIDSIDALRIRAREVAATFSVPFDRAVVTAFACDRIGFAFAAGYQAALHTLVPALPRDLAVSLCATEDGGAHPRAIATRLDAEGGGFVLRGRKRWSTFAPAADALLVVASVGVDDGGKNRLRLVRVDSKADGVRIEPMPPPPFAPEIPHAEVTLDGVSVRGEDVLEGDGYDRYLKPFRTIEDLHVFGALIAHVCGLARALSWPRDIVEELTASIVTLRALAFGDPTSPEIHIALGGALTHTRSLLERVTPLFDTAPVETRERWARDRALLGVARTARGRRLEAAWAALSRA</sequence>
<proteinExistence type="predicted"/>
<evidence type="ECO:0000313" key="3">
    <source>
        <dbReference type="Proteomes" id="UP001374803"/>
    </source>
</evidence>
<dbReference type="Proteomes" id="UP001374803">
    <property type="component" value="Chromosome"/>
</dbReference>
<evidence type="ECO:0000259" key="1">
    <source>
        <dbReference type="Pfam" id="PF02770"/>
    </source>
</evidence>
<organism evidence="2 3">
    <name type="scientific">Pendulispora rubella</name>
    <dbReference type="NCBI Taxonomy" id="2741070"/>
    <lineage>
        <taxon>Bacteria</taxon>
        <taxon>Pseudomonadati</taxon>
        <taxon>Myxococcota</taxon>
        <taxon>Myxococcia</taxon>
        <taxon>Myxococcales</taxon>
        <taxon>Sorangiineae</taxon>
        <taxon>Pendulisporaceae</taxon>
        <taxon>Pendulispora</taxon>
    </lineage>
</organism>
<name>A0ABZ2KWD3_9BACT</name>
<dbReference type="InterPro" id="IPR046373">
    <property type="entry name" value="Acyl-CoA_Oxase/DH_mid-dom_sf"/>
</dbReference>
<keyword evidence="3" id="KW-1185">Reference proteome</keyword>